<feature type="compositionally biased region" description="Basic residues" evidence="4">
    <location>
        <begin position="802"/>
        <end position="815"/>
    </location>
</feature>
<dbReference type="InParanoid" id="A0A1Y2B5G4"/>
<name>A0A1Y2B5G4_9TREE</name>
<feature type="region of interest" description="Disordered" evidence="4">
    <location>
        <begin position="394"/>
        <end position="484"/>
    </location>
</feature>
<feature type="compositionally biased region" description="Basic residues" evidence="4">
    <location>
        <begin position="222"/>
        <end position="231"/>
    </location>
</feature>
<feature type="compositionally biased region" description="Polar residues" evidence="4">
    <location>
        <begin position="26"/>
        <end position="39"/>
    </location>
</feature>
<evidence type="ECO:0000256" key="4">
    <source>
        <dbReference type="SAM" id="MobiDB-lite"/>
    </source>
</evidence>
<feature type="compositionally biased region" description="Pro residues" evidence="4">
    <location>
        <begin position="85"/>
        <end position="94"/>
    </location>
</feature>
<feature type="region of interest" description="Disordered" evidence="4">
    <location>
        <begin position="764"/>
        <end position="815"/>
    </location>
</feature>
<feature type="region of interest" description="Disordered" evidence="4">
    <location>
        <begin position="553"/>
        <end position="577"/>
    </location>
</feature>
<feature type="compositionally biased region" description="Low complexity" evidence="4">
    <location>
        <begin position="341"/>
        <end position="353"/>
    </location>
</feature>
<dbReference type="AlphaFoldDB" id="A0A1Y2B5G4"/>
<dbReference type="InterPro" id="IPR036910">
    <property type="entry name" value="HMG_box_dom_sf"/>
</dbReference>
<sequence length="815" mass="88092">MTTGSTTRQAARALKIEGLPPPRIVNMSQPLTPSPTNHISLVRIPSPTPPYSSPDEVVNPRPPIMTHHSMPVVVQTPPSTFSPRHMPPSSPAFPTPTFHSPLSPHPSPIRPHSFSSDTYFSPILESKHSHSPPWQTEQDPDDNELESKFTDMATSSPVKGSPLKPTHTPRPPNAWILYRSDKLRAIAAGETLPGMHAVLAEMGLSSSSAGSDDSNGEETINKRSKKAKGKKGAKEPTEGMLALGKGKAGRGLPQADISKMISLLWKRESAEVRGTYERLSETEKAEHQRKYPGYKFQPLRKAEKIKLREEREREKEAVRREKEIMRSGGRSQRARTRTRLSPSSPYSVLPPGSMTRPPPAVARSLSFSGVPEGQTLANQSVFWAGVGGTTFPHKTNDVPPAVGSGDQPQRAYPFPIPPGALPSMSAEDHASNPFSDETWSQPMSVQSSANDRMQQQSESQRPPKSTYNPNQASSSASNSRSIQAQQSMYGSLPMSSYMASSSGYQPTIAHGYYPVVPFIYETIPLSPGQLEADIPSSNAGSPNKIASEWLSEQTGVTSDELDTSETPTQPQASSQPQSFPLQHYIPAEMLQHYQMPIPQPMWMYDPSQPPPASGTAGFVTLFNPHNGDLRVLEYEGNEAGSSNPGYSVGGLQGYETLQVQMTEDNGPFLSTQALSPDSWSGNTPTTSAFPRNGTSNPSTSTAHPPRHVSQSAYPTQTDDPASVWMPSDRTFSFSNLMGMGGYEMGGPLPTLNGDELLNWEAGEGVSSATTTSASATTPASSNPITPMTGTETKSSVPSMRPGGKRGRAVGRKWDS</sequence>
<feature type="domain" description="HMG box" evidence="5">
    <location>
        <begin position="233"/>
        <end position="295"/>
    </location>
</feature>
<feature type="region of interest" description="Disordered" evidence="4">
    <location>
        <begin position="667"/>
        <end position="724"/>
    </location>
</feature>
<dbReference type="Proteomes" id="UP000193986">
    <property type="component" value="Unassembled WGS sequence"/>
</dbReference>
<feature type="compositionally biased region" description="Polar residues" evidence="4">
    <location>
        <begin position="667"/>
        <end position="719"/>
    </location>
</feature>
<keyword evidence="2" id="KW-0804">Transcription</keyword>
<keyword evidence="3" id="KW-0539">Nucleus</keyword>
<dbReference type="PANTHER" id="PTHR10270">
    <property type="entry name" value="SOX TRANSCRIPTION FACTOR"/>
    <property type="match status" value="1"/>
</dbReference>
<evidence type="ECO:0000256" key="1">
    <source>
        <dbReference type="ARBA" id="ARBA00023125"/>
    </source>
</evidence>
<dbReference type="EMBL" id="MCFC01000026">
    <property type="protein sequence ID" value="ORY29345.1"/>
    <property type="molecule type" value="Genomic_DNA"/>
</dbReference>
<feature type="compositionally biased region" description="Low complexity" evidence="4">
    <location>
        <begin position="468"/>
        <end position="484"/>
    </location>
</feature>
<feature type="region of interest" description="Disordered" evidence="4">
    <location>
        <begin position="17"/>
        <end position="55"/>
    </location>
</feature>
<organism evidence="6 7">
    <name type="scientific">Naematelia encephala</name>
    <dbReference type="NCBI Taxonomy" id="71784"/>
    <lineage>
        <taxon>Eukaryota</taxon>
        <taxon>Fungi</taxon>
        <taxon>Dikarya</taxon>
        <taxon>Basidiomycota</taxon>
        <taxon>Agaricomycotina</taxon>
        <taxon>Tremellomycetes</taxon>
        <taxon>Tremellales</taxon>
        <taxon>Naemateliaceae</taxon>
        <taxon>Naematelia</taxon>
    </lineage>
</organism>
<dbReference type="STRING" id="71784.A0A1Y2B5G4"/>
<accession>A0A1Y2B5G4</accession>
<keyword evidence="7" id="KW-1185">Reference proteome</keyword>
<feature type="compositionally biased region" description="Polar residues" evidence="4">
    <location>
        <begin position="432"/>
        <end position="467"/>
    </location>
</feature>
<evidence type="ECO:0000256" key="3">
    <source>
        <dbReference type="PROSITE-ProRule" id="PRU00267"/>
    </source>
</evidence>
<feature type="region of interest" description="Disordered" evidence="4">
    <location>
        <begin position="205"/>
        <end position="252"/>
    </location>
</feature>
<evidence type="ECO:0000259" key="5">
    <source>
        <dbReference type="PROSITE" id="PS50118"/>
    </source>
</evidence>
<keyword evidence="1 3" id="KW-0238">DNA-binding</keyword>
<feature type="region of interest" description="Disordered" evidence="4">
    <location>
        <begin position="78"/>
        <end position="173"/>
    </location>
</feature>
<dbReference type="GO" id="GO:0001228">
    <property type="term" value="F:DNA-binding transcription activator activity, RNA polymerase II-specific"/>
    <property type="evidence" value="ECO:0007669"/>
    <property type="project" value="TreeGrafter"/>
</dbReference>
<reference evidence="6 7" key="1">
    <citation type="submission" date="2016-07" db="EMBL/GenBank/DDBJ databases">
        <title>Pervasive Adenine N6-methylation of Active Genes in Fungi.</title>
        <authorList>
            <consortium name="DOE Joint Genome Institute"/>
            <person name="Mondo S.J."/>
            <person name="Dannebaum R.O."/>
            <person name="Kuo R.C."/>
            <person name="Labutti K."/>
            <person name="Haridas S."/>
            <person name="Kuo A."/>
            <person name="Salamov A."/>
            <person name="Ahrendt S.R."/>
            <person name="Lipzen A."/>
            <person name="Sullivan W."/>
            <person name="Andreopoulos W.B."/>
            <person name="Clum A."/>
            <person name="Lindquist E."/>
            <person name="Daum C."/>
            <person name="Ramamoorthy G.K."/>
            <person name="Gryganskyi A."/>
            <person name="Culley D."/>
            <person name="Magnuson J.K."/>
            <person name="James T.Y."/>
            <person name="O'Malley M.A."/>
            <person name="Stajich J.E."/>
            <person name="Spatafora J.W."/>
            <person name="Visel A."/>
            <person name="Grigoriev I.V."/>
        </authorList>
    </citation>
    <scope>NUCLEOTIDE SEQUENCE [LARGE SCALE GENOMIC DNA]</scope>
    <source>
        <strain evidence="6 7">68-887.2</strain>
    </source>
</reference>
<evidence type="ECO:0000256" key="2">
    <source>
        <dbReference type="ARBA" id="ARBA00023163"/>
    </source>
</evidence>
<dbReference type="SUPFAM" id="SSF47095">
    <property type="entry name" value="HMG-box"/>
    <property type="match status" value="1"/>
</dbReference>
<dbReference type="PROSITE" id="PS50118">
    <property type="entry name" value="HMG_BOX_2"/>
    <property type="match status" value="1"/>
</dbReference>
<dbReference type="CDD" id="cd01389">
    <property type="entry name" value="HMG-box_ROX1-like"/>
    <property type="match status" value="1"/>
</dbReference>
<gene>
    <name evidence="6" type="ORF">BCR39DRAFT_174618</name>
</gene>
<feature type="DNA-binding region" description="HMG box" evidence="3">
    <location>
        <begin position="233"/>
        <end position="295"/>
    </location>
</feature>
<evidence type="ECO:0000313" key="7">
    <source>
        <dbReference type="Proteomes" id="UP000193986"/>
    </source>
</evidence>
<dbReference type="PANTHER" id="PTHR10270:SF161">
    <property type="entry name" value="SEX-DETERMINING REGION Y PROTEIN"/>
    <property type="match status" value="1"/>
</dbReference>
<dbReference type="GO" id="GO:0030154">
    <property type="term" value="P:cell differentiation"/>
    <property type="evidence" value="ECO:0007669"/>
    <property type="project" value="TreeGrafter"/>
</dbReference>
<feature type="compositionally biased region" description="Polar residues" evidence="4">
    <location>
        <begin position="782"/>
        <end position="797"/>
    </location>
</feature>
<dbReference type="InterPro" id="IPR050140">
    <property type="entry name" value="SRY-related_HMG-box_TF-like"/>
</dbReference>
<dbReference type="GO" id="GO:0005634">
    <property type="term" value="C:nucleus"/>
    <property type="evidence" value="ECO:0007669"/>
    <property type="project" value="UniProtKB-UniRule"/>
</dbReference>
<protein>
    <recommendedName>
        <fullName evidence="5">HMG box domain-containing protein</fullName>
    </recommendedName>
</protein>
<feature type="compositionally biased region" description="Low complexity" evidence="4">
    <location>
        <begin position="766"/>
        <end position="781"/>
    </location>
</feature>
<dbReference type="Gene3D" id="1.10.30.10">
    <property type="entry name" value="High mobility group box domain"/>
    <property type="match status" value="1"/>
</dbReference>
<dbReference type="InterPro" id="IPR009071">
    <property type="entry name" value="HMG_box_dom"/>
</dbReference>
<dbReference type="Pfam" id="PF00505">
    <property type="entry name" value="HMG_box"/>
    <property type="match status" value="1"/>
</dbReference>
<proteinExistence type="predicted"/>
<dbReference type="OrthoDB" id="6247875at2759"/>
<evidence type="ECO:0000313" key="6">
    <source>
        <dbReference type="EMBL" id="ORY29345.1"/>
    </source>
</evidence>
<comment type="caution">
    <text evidence="6">The sequence shown here is derived from an EMBL/GenBank/DDBJ whole genome shotgun (WGS) entry which is preliminary data.</text>
</comment>
<feature type="compositionally biased region" description="Low complexity" evidence="4">
    <location>
        <begin position="564"/>
        <end position="577"/>
    </location>
</feature>
<dbReference type="SMART" id="SM00398">
    <property type="entry name" value="HMG"/>
    <property type="match status" value="1"/>
</dbReference>
<feature type="region of interest" description="Disordered" evidence="4">
    <location>
        <begin position="318"/>
        <end position="361"/>
    </location>
</feature>
<dbReference type="GO" id="GO:0000978">
    <property type="term" value="F:RNA polymerase II cis-regulatory region sequence-specific DNA binding"/>
    <property type="evidence" value="ECO:0007669"/>
    <property type="project" value="TreeGrafter"/>
</dbReference>